<name>A0A0R3QKD2_9BILA</name>
<evidence type="ECO:0000256" key="2">
    <source>
        <dbReference type="ARBA" id="ARBA00006536"/>
    </source>
</evidence>
<evidence type="ECO:0000256" key="1">
    <source>
        <dbReference type="ARBA" id="ARBA00004170"/>
    </source>
</evidence>
<dbReference type="STRING" id="42155.A0A0R3QKD2"/>
<dbReference type="PIRSF" id="PIRSF009375">
    <property type="entry name" value="Retromer_Vps35"/>
    <property type="match status" value="1"/>
</dbReference>
<proteinExistence type="inferred from homology"/>
<dbReference type="GO" id="GO:0030906">
    <property type="term" value="C:retromer, cargo-selective complex"/>
    <property type="evidence" value="ECO:0007669"/>
    <property type="project" value="InterPro"/>
</dbReference>
<evidence type="ECO:0000256" key="4">
    <source>
        <dbReference type="ARBA" id="ARBA00022927"/>
    </source>
</evidence>
<dbReference type="WBParaSite" id="BTMF_0000806701-mRNA-1">
    <property type="protein sequence ID" value="BTMF_0000806701-mRNA-1"/>
    <property type="gene ID" value="BTMF_0000806701"/>
</dbReference>
<dbReference type="PANTHER" id="PTHR11099">
    <property type="entry name" value="VACUOLAR SORTING PROTEIN 35"/>
    <property type="match status" value="1"/>
</dbReference>
<dbReference type="GO" id="GO:0006886">
    <property type="term" value="P:intracellular protein transport"/>
    <property type="evidence" value="ECO:0007669"/>
    <property type="project" value="TreeGrafter"/>
</dbReference>
<dbReference type="InterPro" id="IPR042491">
    <property type="entry name" value="Vps35_C"/>
</dbReference>
<keyword evidence="3 6" id="KW-0813">Transport</keyword>
<sequence>MTKNDDSLMLKSEQEKLLEETCLTVRSLSFEMKRCLDKGVLMDALKHASQMLSELRTGTLTPKYYYRLYVDVTNELQHLEAHLTEDYEKGKKVADLYELVQYAGNVIPRLYLLVTVGVVYIRLGEANARDILKDLVEMCRGVQHPLRGLFLRNYLLQCTRNLLPDIAESNKYVSSLLFIKLAVDDHGDVRDAIDFIMVNFAEMNKLWVRMQHQGPSREKDKRERERRELRILVGTNLVRLSQLENLNINSYRKIVLPGILEQAVSCKDAISQEYLMECVIQVFPDEYHLATLHEFLHACSELDQGVQIKNVFIALIDRLAIYASSEGIEIPSDLPLFEIFSKQTQSVIMSREGMPPEDVVSLQTALVNFALKCYPERTDYADMVFATTANVFDKFKIVRTSYNSVVGREIMKILRIPVDQYNNTDKLLQLEHYGDVLGLMDYRGRTQAAAYVLQKMVDDDVVLTTMEAVEKLLNLIEPLLVDQEDQPDDLRMNEDFVDEQALVSRFVNLIHAPTTDQQFLIISAVRKRFGAGGRYRIQYSLPSITFALYQLIVRYAAETDDQKRDAKLQKMFVFCMHTVDALVSTAELSQLPIRLYLQGVLIADQIQFDNSVTVAYEFFSKAFSIYEEEVADSRAQLAAISLLIGTLERVKCFTEENHEPLRTQCAHASAKLFKKADQCIAVCLVIKMKRYENNTHYQKKHNETYCFVEAHLFWNGHTADRDHPMKDSVQVMNCLKKALRVISQCMDPVVQVQLYITVFNHYLYFYEAGCNEVSLNKLITVDALNQLIGKIRELVVQLEPSNEAEQITTYFNLTMAHIRILMENDDYSVSYDGIVI</sequence>
<gene>
    <name evidence="7" type="ORF">BTMF_LOCUS6148</name>
</gene>
<evidence type="ECO:0000256" key="6">
    <source>
        <dbReference type="PIRNR" id="PIRNR009375"/>
    </source>
</evidence>
<dbReference type="EMBL" id="UZAG01015509">
    <property type="protein sequence ID" value="VDO21007.1"/>
    <property type="molecule type" value="Genomic_DNA"/>
</dbReference>
<dbReference type="InterPro" id="IPR005378">
    <property type="entry name" value="Vps35"/>
</dbReference>
<protein>
    <recommendedName>
        <fullName evidence="6">Vacuolar protein sorting-associated protein 35</fullName>
    </recommendedName>
</protein>
<keyword evidence="4 6" id="KW-0653">Protein transport</keyword>
<reference evidence="7 8" key="2">
    <citation type="submission" date="2018-11" db="EMBL/GenBank/DDBJ databases">
        <authorList>
            <consortium name="Pathogen Informatics"/>
        </authorList>
    </citation>
    <scope>NUCLEOTIDE SEQUENCE [LARGE SCALE GENOMIC DNA]</scope>
</reference>
<comment type="similarity">
    <text evidence="2 6">Belongs to the VPS35 family.</text>
</comment>
<evidence type="ECO:0000313" key="9">
    <source>
        <dbReference type="WBParaSite" id="BTMF_0000806701-mRNA-1"/>
    </source>
</evidence>
<comment type="function">
    <text evidence="6">Plays a role in vesicular protein sorting.</text>
</comment>
<dbReference type="GO" id="GO:0005829">
    <property type="term" value="C:cytosol"/>
    <property type="evidence" value="ECO:0007669"/>
    <property type="project" value="GOC"/>
</dbReference>
<keyword evidence="5" id="KW-0472">Membrane</keyword>
<keyword evidence="8" id="KW-1185">Reference proteome</keyword>
<organism evidence="9">
    <name type="scientific">Brugia timori</name>
    <dbReference type="NCBI Taxonomy" id="42155"/>
    <lineage>
        <taxon>Eukaryota</taxon>
        <taxon>Metazoa</taxon>
        <taxon>Ecdysozoa</taxon>
        <taxon>Nematoda</taxon>
        <taxon>Chromadorea</taxon>
        <taxon>Rhabditida</taxon>
        <taxon>Spirurina</taxon>
        <taxon>Spiruromorpha</taxon>
        <taxon>Filarioidea</taxon>
        <taxon>Onchocercidae</taxon>
        <taxon>Brugia</taxon>
    </lineage>
</organism>
<dbReference type="Gene3D" id="1.25.40.660">
    <property type="entry name" value="Vacuolar protein sorting-associated protein 35, helical subcomplex Vps35-C"/>
    <property type="match status" value="1"/>
</dbReference>
<evidence type="ECO:0000313" key="7">
    <source>
        <dbReference type="EMBL" id="VDO21007.1"/>
    </source>
</evidence>
<evidence type="ECO:0000313" key="8">
    <source>
        <dbReference type="Proteomes" id="UP000280834"/>
    </source>
</evidence>
<accession>A0A0R3QKD2</accession>
<dbReference type="Pfam" id="PF03635">
    <property type="entry name" value="Vps35"/>
    <property type="match status" value="1"/>
</dbReference>
<dbReference type="AlphaFoldDB" id="A0A0R3QKD2"/>
<comment type="subcellular location">
    <subcellularLocation>
        <location evidence="1">Membrane</location>
        <topology evidence="1">Peripheral membrane protein</topology>
    </subcellularLocation>
</comment>
<evidence type="ECO:0000256" key="3">
    <source>
        <dbReference type="ARBA" id="ARBA00022448"/>
    </source>
</evidence>
<reference evidence="9" key="1">
    <citation type="submission" date="2017-02" db="UniProtKB">
        <authorList>
            <consortium name="WormBaseParasite"/>
        </authorList>
    </citation>
    <scope>IDENTIFICATION</scope>
</reference>
<dbReference type="GO" id="GO:0042147">
    <property type="term" value="P:retrograde transport, endosome to Golgi"/>
    <property type="evidence" value="ECO:0007669"/>
    <property type="project" value="InterPro"/>
</dbReference>
<dbReference type="GO" id="GO:0005770">
    <property type="term" value="C:late endosome"/>
    <property type="evidence" value="ECO:0007669"/>
    <property type="project" value="TreeGrafter"/>
</dbReference>
<dbReference type="Proteomes" id="UP000280834">
    <property type="component" value="Unassembled WGS sequence"/>
</dbReference>
<dbReference type="PANTHER" id="PTHR11099:SF0">
    <property type="entry name" value="VACUOLAR PROTEIN SORTING-ASSOCIATED PROTEIN 35"/>
    <property type="match status" value="1"/>
</dbReference>
<evidence type="ECO:0000256" key="5">
    <source>
        <dbReference type="ARBA" id="ARBA00023136"/>
    </source>
</evidence>